<dbReference type="InterPro" id="IPR025535">
    <property type="entry name" value="DUF4421"/>
</dbReference>
<feature type="chain" id="PRO_5020419385" evidence="1">
    <location>
        <begin position="22"/>
        <end position="307"/>
    </location>
</feature>
<sequence>MKSCYCGIVLLASFLSVSSFGQTEIDTTYIKPRQHKILARTFLSNNAIEVYGNAKYYKPNNPLNVGVGLSIKNTIVNARMAYGVIALRDKEKFGRSRVLDIQVHRYSRRMVMDVFIQRYKGFFHNIPRENKVELNPSLSVMQIGAEGAYLFNGNKFSARAAFEQSEQQLISTGSFILGGGAYYYKMNLGDSIPVESRIVNNLQFGFNGGYAYSVVLGKHWLLSGMATAGVNFGNEPALVKKAKINIYPTALTRMAASYQQPLWATALLVLVHNKSIYPFESRKLNLTSVNLELSYVRRLNHFFKGRS</sequence>
<gene>
    <name evidence="2" type="ORF">ESB13_08115</name>
</gene>
<keyword evidence="3" id="KW-1185">Reference proteome</keyword>
<dbReference type="EMBL" id="SDHZ01000001">
    <property type="protein sequence ID" value="RXK86754.1"/>
    <property type="molecule type" value="Genomic_DNA"/>
</dbReference>
<proteinExistence type="predicted"/>
<evidence type="ECO:0000313" key="2">
    <source>
        <dbReference type="EMBL" id="RXK86754.1"/>
    </source>
</evidence>
<dbReference type="Pfam" id="PF14391">
    <property type="entry name" value="DUF4421"/>
    <property type="match status" value="1"/>
</dbReference>
<feature type="signal peptide" evidence="1">
    <location>
        <begin position="1"/>
        <end position="21"/>
    </location>
</feature>
<protein>
    <submittedName>
        <fullName evidence="2">DUF4421 domain-containing protein</fullName>
    </submittedName>
</protein>
<name>A0A4Q1DBC2_9BACT</name>
<dbReference type="RefSeq" id="WP_129002502.1">
    <property type="nucleotide sequence ID" value="NZ_SDHZ01000001.1"/>
</dbReference>
<dbReference type="OrthoDB" id="669053at2"/>
<dbReference type="Proteomes" id="UP000290545">
    <property type="component" value="Unassembled WGS sequence"/>
</dbReference>
<reference evidence="2 3" key="1">
    <citation type="submission" date="2019-01" db="EMBL/GenBank/DDBJ databases">
        <title>Filimonas sp. strain TTM-71.</title>
        <authorList>
            <person name="Chen W.-M."/>
        </authorList>
    </citation>
    <scope>NUCLEOTIDE SEQUENCE [LARGE SCALE GENOMIC DNA]</scope>
    <source>
        <strain evidence="2 3">TTM-71</strain>
    </source>
</reference>
<keyword evidence="1" id="KW-0732">Signal</keyword>
<comment type="caution">
    <text evidence="2">The sequence shown here is derived from an EMBL/GenBank/DDBJ whole genome shotgun (WGS) entry which is preliminary data.</text>
</comment>
<evidence type="ECO:0000313" key="3">
    <source>
        <dbReference type="Proteomes" id="UP000290545"/>
    </source>
</evidence>
<dbReference type="AlphaFoldDB" id="A0A4Q1DBC2"/>
<evidence type="ECO:0000256" key="1">
    <source>
        <dbReference type="SAM" id="SignalP"/>
    </source>
</evidence>
<organism evidence="2 3">
    <name type="scientific">Filimonas effusa</name>
    <dbReference type="NCBI Taxonomy" id="2508721"/>
    <lineage>
        <taxon>Bacteria</taxon>
        <taxon>Pseudomonadati</taxon>
        <taxon>Bacteroidota</taxon>
        <taxon>Chitinophagia</taxon>
        <taxon>Chitinophagales</taxon>
        <taxon>Chitinophagaceae</taxon>
        <taxon>Filimonas</taxon>
    </lineage>
</organism>
<accession>A0A4Q1DBC2</accession>